<sequence length="680" mass="71443">MKPAQALLALLAGAGVSLAGCAGPSTLARSQALVQQGHPLQAVQVLEAASREQPQALDLRAALVRTRELAQHQAVTPPAPGTPFPAVPDADPPAATPPALSEALRKPITIEFRDAPLRSVFDLIARTASLNFVFDKDVRTDQKTSIFLRDATIEAAVQRILLTHQLDHRVLDHNTLLVYPATAAKQKDYQPLQVRAFYLAHADAKAVAASLKTLLKARDAVIDEKLNLVILRDSPELIAMAAKLVALQDVPEPEVMLEVEILEVKRARLLDLGARWPDQLTLAPLPATAGTPLTLADLQNLGSRSIGATLSPLTLSARRSLSDANILANPRIRARNREKARILIGERVPNITTTSTSTGFVAESVNYVDVGLKLDVEPTVFLDGEVAIKVALEVSNIINQLQTKSGSIAYQIGTRTAQTVLRLKDGENQVLAGLINDEDRRTANRLPALGDVPVLGRLFGSQADDQTKTEIVLSITPRVLRNVPRPVGAAAQFDSGTETYAGAGWLAAPSPRATPSAPAAAAPAQAPSETAAPNATNPAPAAATSSLAWQGPTQARVGDTIDLQLVLRTDATVQRLPLAIGFDPQVLQVVAVGEADTDTTRGAGLRAISRVDPSGQVLVTAEGSQPLAAGRLVTLRVRVASAGAGSTGIKLLSAGPLAAGGEALAAPTLPTHTLRIVGGH</sequence>
<dbReference type="Gene3D" id="3.30.1370.120">
    <property type="match status" value="1"/>
</dbReference>
<feature type="region of interest" description="Disordered" evidence="8">
    <location>
        <begin position="506"/>
        <end position="546"/>
    </location>
</feature>
<feature type="signal peptide" evidence="9">
    <location>
        <begin position="1"/>
        <end position="19"/>
    </location>
</feature>
<dbReference type="PANTHER" id="PTHR30332">
    <property type="entry name" value="PROBABLE GENERAL SECRETION PATHWAY PROTEIN D"/>
    <property type="match status" value="1"/>
</dbReference>
<evidence type="ECO:0000256" key="4">
    <source>
        <dbReference type="ARBA" id="ARBA00023136"/>
    </source>
</evidence>
<dbReference type="Gene3D" id="2.60.40.680">
    <property type="match status" value="1"/>
</dbReference>
<dbReference type="InterPro" id="IPR038591">
    <property type="entry name" value="NolW-like_sf"/>
</dbReference>
<dbReference type="Pfam" id="PF00263">
    <property type="entry name" value="Secretin"/>
    <property type="match status" value="1"/>
</dbReference>
<reference evidence="11" key="1">
    <citation type="submission" date="2021-01" db="EMBL/GenBank/DDBJ databases">
        <title>Ramlibacter sp. strain AW1 16S ribosomal RNA gene Genome sequencing and assembly.</title>
        <authorList>
            <person name="Kang M."/>
        </authorList>
    </citation>
    <scope>NUCLEOTIDE SEQUENCE</scope>
    <source>
        <strain evidence="11">AW1</strain>
    </source>
</reference>
<evidence type="ECO:0000256" key="8">
    <source>
        <dbReference type="SAM" id="MobiDB-lite"/>
    </source>
</evidence>
<dbReference type="GO" id="GO:0009306">
    <property type="term" value="P:protein secretion"/>
    <property type="evidence" value="ECO:0007669"/>
    <property type="project" value="InterPro"/>
</dbReference>
<gene>
    <name evidence="11" type="ORF">JI739_07330</name>
</gene>
<dbReference type="PANTHER" id="PTHR30332:SF17">
    <property type="entry name" value="TYPE IV PILIATION SYSTEM PROTEIN DR_0774-RELATED"/>
    <property type="match status" value="1"/>
</dbReference>
<dbReference type="InterPro" id="IPR011662">
    <property type="entry name" value="Secretin/TonB_short_N"/>
</dbReference>
<feature type="region of interest" description="Disordered" evidence="8">
    <location>
        <begin position="70"/>
        <end position="99"/>
    </location>
</feature>
<dbReference type="Pfam" id="PF07660">
    <property type="entry name" value="STN"/>
    <property type="match status" value="1"/>
</dbReference>
<dbReference type="AlphaFoldDB" id="A0A937D4B1"/>
<dbReference type="Gene3D" id="3.30.1370.130">
    <property type="match status" value="1"/>
</dbReference>
<evidence type="ECO:0000313" key="12">
    <source>
        <dbReference type="Proteomes" id="UP000613011"/>
    </source>
</evidence>
<feature type="chain" id="PRO_5038058951" evidence="9">
    <location>
        <begin position="20"/>
        <end position="680"/>
    </location>
</feature>
<evidence type="ECO:0000256" key="7">
    <source>
        <dbReference type="RuleBase" id="RU004004"/>
    </source>
</evidence>
<evidence type="ECO:0000256" key="2">
    <source>
        <dbReference type="ARBA" id="ARBA00022448"/>
    </source>
</evidence>
<dbReference type="Pfam" id="PF03958">
    <property type="entry name" value="Secretin_N"/>
    <property type="match status" value="1"/>
</dbReference>
<feature type="domain" description="Secretin/TonB short N-terminal" evidence="10">
    <location>
        <begin position="130"/>
        <end position="181"/>
    </location>
</feature>
<feature type="compositionally biased region" description="Pro residues" evidence="8">
    <location>
        <begin position="77"/>
        <end position="96"/>
    </location>
</feature>
<keyword evidence="4" id="KW-0472">Membrane</keyword>
<dbReference type="RefSeq" id="WP_201683144.1">
    <property type="nucleotide sequence ID" value="NZ_JAEQNA010000001.1"/>
</dbReference>
<evidence type="ECO:0000313" key="11">
    <source>
        <dbReference type="EMBL" id="MBL0420157.1"/>
    </source>
</evidence>
<keyword evidence="2 7" id="KW-0813">Transport</keyword>
<name>A0A937D4B1_9BURK</name>
<evidence type="ECO:0000256" key="5">
    <source>
        <dbReference type="ARBA" id="ARBA00023237"/>
    </source>
</evidence>
<dbReference type="InterPro" id="IPR004846">
    <property type="entry name" value="T2SS/T3SS_dom"/>
</dbReference>
<organism evidence="11 12">
    <name type="scientific">Ramlibacter aurantiacus</name>
    <dbReference type="NCBI Taxonomy" id="2801330"/>
    <lineage>
        <taxon>Bacteria</taxon>
        <taxon>Pseudomonadati</taxon>
        <taxon>Pseudomonadota</taxon>
        <taxon>Betaproteobacteria</taxon>
        <taxon>Burkholderiales</taxon>
        <taxon>Comamonadaceae</taxon>
        <taxon>Ramlibacter</taxon>
    </lineage>
</organism>
<dbReference type="InterPro" id="IPR001775">
    <property type="entry name" value="GspD/PilQ"/>
</dbReference>
<dbReference type="PROSITE" id="PS51257">
    <property type="entry name" value="PROKAR_LIPOPROTEIN"/>
    <property type="match status" value="1"/>
</dbReference>
<comment type="caution">
    <text evidence="11">The sequence shown here is derived from an EMBL/GenBank/DDBJ whole genome shotgun (WGS) entry which is preliminary data.</text>
</comment>
<dbReference type="PRINTS" id="PR00811">
    <property type="entry name" value="BCTERIALGSPD"/>
</dbReference>
<feature type="compositionally biased region" description="Low complexity" evidence="8">
    <location>
        <begin position="507"/>
        <end position="546"/>
    </location>
</feature>
<evidence type="ECO:0000259" key="10">
    <source>
        <dbReference type="SMART" id="SM00965"/>
    </source>
</evidence>
<comment type="subcellular location">
    <subcellularLocation>
        <location evidence="7">Cell outer membrane</location>
    </subcellularLocation>
    <subcellularLocation>
        <location evidence="1">Membrane</location>
    </subcellularLocation>
</comment>
<dbReference type="GO" id="GO:0009279">
    <property type="term" value="C:cell outer membrane"/>
    <property type="evidence" value="ECO:0007669"/>
    <property type="project" value="UniProtKB-SubCell"/>
</dbReference>
<dbReference type="SMART" id="SM00965">
    <property type="entry name" value="STN"/>
    <property type="match status" value="1"/>
</dbReference>
<comment type="similarity">
    <text evidence="6">Belongs to the bacterial secretin family.</text>
</comment>
<dbReference type="InterPro" id="IPR050810">
    <property type="entry name" value="Bact_Secretion_Sys_Channel"/>
</dbReference>
<keyword evidence="5" id="KW-0998">Cell outer membrane</keyword>
<proteinExistence type="inferred from homology"/>
<protein>
    <submittedName>
        <fullName evidence="11">General secretion pathway protein GspD</fullName>
    </submittedName>
</protein>
<dbReference type="InterPro" id="IPR005644">
    <property type="entry name" value="NolW-like"/>
</dbReference>
<evidence type="ECO:0000256" key="3">
    <source>
        <dbReference type="ARBA" id="ARBA00022729"/>
    </source>
</evidence>
<evidence type="ECO:0000256" key="6">
    <source>
        <dbReference type="RuleBase" id="RU004003"/>
    </source>
</evidence>
<evidence type="ECO:0000256" key="1">
    <source>
        <dbReference type="ARBA" id="ARBA00004370"/>
    </source>
</evidence>
<evidence type="ECO:0000256" key="9">
    <source>
        <dbReference type="SAM" id="SignalP"/>
    </source>
</evidence>
<dbReference type="EMBL" id="JAEQNA010000001">
    <property type="protein sequence ID" value="MBL0420157.1"/>
    <property type="molecule type" value="Genomic_DNA"/>
</dbReference>
<dbReference type="Proteomes" id="UP000613011">
    <property type="component" value="Unassembled WGS sequence"/>
</dbReference>
<dbReference type="GO" id="GO:0015627">
    <property type="term" value="C:type II protein secretion system complex"/>
    <property type="evidence" value="ECO:0007669"/>
    <property type="project" value="TreeGrafter"/>
</dbReference>
<accession>A0A937D4B1</accession>
<keyword evidence="12" id="KW-1185">Reference proteome</keyword>
<keyword evidence="3 9" id="KW-0732">Signal</keyword>